<dbReference type="FunFam" id="2.30.29.170:FF:000002">
    <property type="entry name" value="EF-hand domain (C-terminal) containing 1"/>
    <property type="match status" value="1"/>
</dbReference>
<dbReference type="GeneID" id="110214920"/>
<sequence length="823" mass="94687">MSLPLLPGYSFNKNVSKAGGGRRGPQAGPGRAGQAAERSREERGRSWKAVRSRPAHPRRRGPRASCSCCVTPAREQFGAWGDRTGRTYCPLGKEKFHKSQHWGFCNHVGMLVNEDKPGIGGEPLFGRYLKPKYSVFPRGLGSDAPSWVAFDKQVLSFDAYFEDEVPEKNQELYRIRHCKIYFYLEDDTIQVVEPQLKNSGMPQGTFIRRHRIPLPPPNEDQFYTIHDFNINIDIVLYSRVFKIYNCDQFTKNFLRKMGVVVNPPGCCPADPYMKERKKTLDRMNPFRPYERFDTLRQFLEHDGHVLRFYCLWDDSESMFGDPRELVLHYFLSDDTIEVKEVIPANSGRDAIPLFLNRRKLPKFAPTGIYHPGQITDRTILNVFGELVGNRGRCLLDNCKIGALKQEFYKAEDLKIGTIINIWGRKVLLCDCDEFTKQYYKTKYGVVDFTPIPYKNPPPPKVEKTFPPYHGYGSEEDSLCSCLGLMPKPPQKDFKKFMEKDSFGLVSHVLRFLAKLDTEDCVDKDRRFIISYYLSDDTLSVYEPRMRNSGVLGGKFLERGRIKKPGQLLFKSEPSEFYKAQDLFVGAHVCFNGHVFILLNGDEYAFTYMEQHADEFPMSNIEIILKKLKAIGSPSAREIKLVFASTDPKHTKVLDYETFRDVMMNITNGKLTEHEIMTIGRYYSVREDSDADLTFLLALAQEQLKKYTFEVFDKMIAMCIYKDQAKIGLLPSSAVRTLCKSFRMPVSDDLLRALLSKFGDSQEQIDYRKFFCAVNWRVNQVPPFQALTCPNNEDVWNYVAPPLPVKCVRYLPLLADLFGLEDQS</sequence>
<dbReference type="FunFam" id="2.30.29.170:FF:000003">
    <property type="entry name" value="EF-hand domain (C-terminal) containing 1"/>
    <property type="match status" value="1"/>
</dbReference>
<keyword evidence="2" id="KW-0963">Cytoplasm</keyword>
<dbReference type="PANTHER" id="PTHR12086">
    <property type="entry name" value="EF-HAND DOMAIN C-TERMINAL CONTAINING PROTEIN"/>
    <property type="match status" value="1"/>
</dbReference>
<keyword evidence="5" id="KW-0206">Cytoskeleton</keyword>
<dbReference type="InterPro" id="IPR011992">
    <property type="entry name" value="EF-hand-dom_pair"/>
</dbReference>
<dbReference type="InterPro" id="IPR040193">
    <property type="entry name" value="EFHC1/EFHC2/EFHB"/>
</dbReference>
<dbReference type="PANTHER" id="PTHR12086:SF11">
    <property type="entry name" value="EF-HAND DOMAIN-CONTAINING FAMILY MEMBER C2"/>
    <property type="match status" value="1"/>
</dbReference>
<evidence type="ECO:0000313" key="12">
    <source>
        <dbReference type="Proteomes" id="UP000515140"/>
    </source>
</evidence>
<keyword evidence="4" id="KW-0282">Flagellum</keyword>
<accession>A0A6P5L4J7</accession>
<feature type="domain" description="DM10" evidence="11">
    <location>
        <begin position="505"/>
        <end position="612"/>
    </location>
</feature>
<evidence type="ECO:0000256" key="9">
    <source>
        <dbReference type="ARBA" id="ARBA00046435"/>
    </source>
</evidence>
<dbReference type="CTD" id="80258"/>
<proteinExistence type="predicted"/>
<dbReference type="AlphaFoldDB" id="A0A6P5L4J7"/>
<name>A0A6P5L4J7_PHACI</name>
<evidence type="ECO:0000256" key="3">
    <source>
        <dbReference type="ARBA" id="ARBA00022737"/>
    </source>
</evidence>
<dbReference type="FunFam" id="1.10.238.10:FF:000375">
    <property type="entry name" value="EF-hand domain-containing family member C2"/>
    <property type="match status" value="1"/>
</dbReference>
<evidence type="ECO:0000256" key="2">
    <source>
        <dbReference type="ARBA" id="ARBA00022490"/>
    </source>
</evidence>
<evidence type="ECO:0000256" key="4">
    <source>
        <dbReference type="ARBA" id="ARBA00022846"/>
    </source>
</evidence>
<keyword evidence="4" id="KW-0969">Cilium</keyword>
<reference evidence="13" key="1">
    <citation type="submission" date="2025-08" db="UniProtKB">
        <authorList>
            <consortium name="RefSeq"/>
        </authorList>
    </citation>
    <scope>IDENTIFICATION</scope>
    <source>
        <tissue evidence="13">Spleen</tissue>
    </source>
</reference>
<feature type="compositionally biased region" description="Low complexity" evidence="10">
    <location>
        <begin position="24"/>
        <end position="36"/>
    </location>
</feature>
<feature type="compositionally biased region" description="Basic residues" evidence="10">
    <location>
        <begin position="46"/>
        <end position="62"/>
    </location>
</feature>
<evidence type="ECO:0000256" key="1">
    <source>
        <dbReference type="ARBA" id="ARBA00004611"/>
    </source>
</evidence>
<dbReference type="SUPFAM" id="SSF47473">
    <property type="entry name" value="EF-hand"/>
    <property type="match status" value="1"/>
</dbReference>
<dbReference type="FunFam" id="2.30.29.170:FF:000001">
    <property type="entry name" value="EF-hand domain containing 1"/>
    <property type="match status" value="1"/>
</dbReference>
<feature type="domain" description="DM10" evidence="11">
    <location>
        <begin position="151"/>
        <end position="258"/>
    </location>
</feature>
<comment type="subcellular location">
    <subcellularLocation>
        <location evidence="1">Cytoplasm</location>
        <location evidence="1">Cytoskeleton</location>
        <location evidence="1">Flagellum axoneme</location>
    </subcellularLocation>
</comment>
<evidence type="ECO:0000259" key="11">
    <source>
        <dbReference type="PROSITE" id="PS51336"/>
    </source>
</evidence>
<dbReference type="GO" id="GO:0010975">
    <property type="term" value="P:regulation of neuron projection development"/>
    <property type="evidence" value="ECO:0007669"/>
    <property type="project" value="TreeGrafter"/>
</dbReference>
<dbReference type="Proteomes" id="UP000515140">
    <property type="component" value="Unplaced"/>
</dbReference>
<organism evidence="12 13">
    <name type="scientific">Phascolarctos cinereus</name>
    <name type="common">Koala</name>
    <dbReference type="NCBI Taxonomy" id="38626"/>
    <lineage>
        <taxon>Eukaryota</taxon>
        <taxon>Metazoa</taxon>
        <taxon>Chordata</taxon>
        <taxon>Craniata</taxon>
        <taxon>Vertebrata</taxon>
        <taxon>Euteleostomi</taxon>
        <taxon>Mammalia</taxon>
        <taxon>Metatheria</taxon>
        <taxon>Diprotodontia</taxon>
        <taxon>Phascolarctidae</taxon>
        <taxon>Phascolarctos</taxon>
    </lineage>
</organism>
<dbReference type="InParanoid" id="A0A6P5L4J7"/>
<protein>
    <recommendedName>
        <fullName evidence="8">EF-hand domain-containing family member C2</fullName>
    </recommendedName>
</protein>
<comment type="subunit">
    <text evidence="9">Microtubule inner protein component of sperm flagellar doublet microtubules.</text>
</comment>
<evidence type="ECO:0000256" key="7">
    <source>
        <dbReference type="ARBA" id="ARBA00035003"/>
    </source>
</evidence>
<dbReference type="Gene3D" id="1.10.238.10">
    <property type="entry name" value="EF-hand"/>
    <property type="match status" value="1"/>
</dbReference>
<evidence type="ECO:0000256" key="10">
    <source>
        <dbReference type="SAM" id="MobiDB-lite"/>
    </source>
</evidence>
<dbReference type="FunCoup" id="A0A6P5L4J7">
    <property type="interactions" value="101"/>
</dbReference>
<evidence type="ECO:0000256" key="5">
    <source>
        <dbReference type="ARBA" id="ARBA00023212"/>
    </source>
</evidence>
<dbReference type="KEGG" id="pcw:110214920"/>
<dbReference type="Pfam" id="PF06565">
    <property type="entry name" value="DM10_dom"/>
    <property type="match status" value="4"/>
</dbReference>
<dbReference type="Gene3D" id="2.30.29.170">
    <property type="match status" value="3"/>
</dbReference>
<evidence type="ECO:0000256" key="8">
    <source>
        <dbReference type="ARBA" id="ARBA00039880"/>
    </source>
</evidence>
<gene>
    <name evidence="13" type="primary">EFHC2</name>
</gene>
<evidence type="ECO:0000313" key="13">
    <source>
        <dbReference type="RefSeq" id="XP_020851709.1"/>
    </source>
</evidence>
<keyword evidence="3" id="KW-0677">Repeat</keyword>
<evidence type="ECO:0000256" key="6">
    <source>
        <dbReference type="ARBA" id="ARBA00023273"/>
    </source>
</evidence>
<dbReference type="PROSITE" id="PS51336">
    <property type="entry name" value="DM10"/>
    <property type="match status" value="3"/>
</dbReference>
<comment type="function">
    <text evidence="7">Microtubule inner protein (MIP) part of the dynein-decorated doublet microtubules (DMTs) in cilia axoneme, which is required for motile cilia beating.</text>
</comment>
<feature type="domain" description="DM10" evidence="11">
    <location>
        <begin position="302"/>
        <end position="443"/>
    </location>
</feature>
<dbReference type="RefSeq" id="XP_020851709.1">
    <property type="nucleotide sequence ID" value="XM_020996050.1"/>
</dbReference>
<dbReference type="GO" id="GO:0005879">
    <property type="term" value="C:axonemal microtubule"/>
    <property type="evidence" value="ECO:0007669"/>
    <property type="project" value="UniProtKB-ARBA"/>
</dbReference>
<dbReference type="InterPro" id="IPR006602">
    <property type="entry name" value="DM10_dom"/>
</dbReference>
<keyword evidence="6" id="KW-0966">Cell projection</keyword>
<dbReference type="SMART" id="SM00676">
    <property type="entry name" value="DM10"/>
    <property type="match status" value="3"/>
</dbReference>
<keyword evidence="12" id="KW-1185">Reference proteome</keyword>
<feature type="region of interest" description="Disordered" evidence="10">
    <location>
        <begin position="1"/>
        <end position="65"/>
    </location>
</feature>